<organism evidence="2 3">
    <name type="scientific">Hyaloscypha variabilis (strain UAMH 11265 / GT02V1 / F)</name>
    <name type="common">Meliniomyces variabilis</name>
    <dbReference type="NCBI Taxonomy" id="1149755"/>
    <lineage>
        <taxon>Eukaryota</taxon>
        <taxon>Fungi</taxon>
        <taxon>Dikarya</taxon>
        <taxon>Ascomycota</taxon>
        <taxon>Pezizomycotina</taxon>
        <taxon>Leotiomycetes</taxon>
        <taxon>Helotiales</taxon>
        <taxon>Hyaloscyphaceae</taxon>
        <taxon>Hyaloscypha</taxon>
        <taxon>Hyaloscypha variabilis</taxon>
    </lineage>
</organism>
<gene>
    <name evidence="2" type="ORF">L207DRAFT_634264</name>
</gene>
<protein>
    <submittedName>
        <fullName evidence="2">Uncharacterized protein</fullName>
    </submittedName>
</protein>
<dbReference type="EMBL" id="KZ613946">
    <property type="protein sequence ID" value="PMD39744.1"/>
    <property type="molecule type" value="Genomic_DNA"/>
</dbReference>
<evidence type="ECO:0000256" key="1">
    <source>
        <dbReference type="SAM" id="MobiDB-lite"/>
    </source>
</evidence>
<name>A0A2J6RMJ7_HYAVF</name>
<dbReference type="Proteomes" id="UP000235786">
    <property type="component" value="Unassembled WGS sequence"/>
</dbReference>
<accession>A0A2J6RMJ7</accession>
<evidence type="ECO:0000313" key="2">
    <source>
        <dbReference type="EMBL" id="PMD39744.1"/>
    </source>
</evidence>
<reference evidence="2 3" key="1">
    <citation type="submission" date="2016-04" db="EMBL/GenBank/DDBJ databases">
        <title>A degradative enzymes factory behind the ericoid mycorrhizal symbiosis.</title>
        <authorList>
            <consortium name="DOE Joint Genome Institute"/>
            <person name="Martino E."/>
            <person name="Morin E."/>
            <person name="Grelet G."/>
            <person name="Kuo A."/>
            <person name="Kohler A."/>
            <person name="Daghino S."/>
            <person name="Barry K."/>
            <person name="Choi C."/>
            <person name="Cichocki N."/>
            <person name="Clum A."/>
            <person name="Copeland A."/>
            <person name="Hainaut M."/>
            <person name="Haridas S."/>
            <person name="Labutti K."/>
            <person name="Lindquist E."/>
            <person name="Lipzen A."/>
            <person name="Khouja H.-R."/>
            <person name="Murat C."/>
            <person name="Ohm R."/>
            <person name="Olson A."/>
            <person name="Spatafora J."/>
            <person name="Veneault-Fourrey C."/>
            <person name="Henrissat B."/>
            <person name="Grigoriev I."/>
            <person name="Martin F."/>
            <person name="Perotto S."/>
        </authorList>
    </citation>
    <scope>NUCLEOTIDE SEQUENCE [LARGE SCALE GENOMIC DNA]</scope>
    <source>
        <strain evidence="2 3">F</strain>
    </source>
</reference>
<evidence type="ECO:0000313" key="3">
    <source>
        <dbReference type="Proteomes" id="UP000235786"/>
    </source>
</evidence>
<keyword evidence="3" id="KW-1185">Reference proteome</keyword>
<dbReference type="AlphaFoldDB" id="A0A2J6RMJ7"/>
<sequence>MFSRKSSKVPYEDEDAPPAYETDSSTAQSDSKSEIVDEIKPLEISRVPSARKDIRLGFVVGEGDARRYFRFSLAKLEQRDCTGLRFLLKELVLTRKREELEGREGGKAAEEISEFNAKHTETWGPILEHSMGPAAMKLLEEWVDTRELRPLIKHKSSGA</sequence>
<feature type="region of interest" description="Disordered" evidence="1">
    <location>
        <begin position="1"/>
        <end position="35"/>
    </location>
</feature>
<proteinExistence type="predicted"/>